<dbReference type="EMBL" id="Y15291">
    <property type="protein sequence ID" value="CAA75573.1"/>
    <property type="molecule type" value="mRNA"/>
</dbReference>
<reference evidence="1" key="2">
    <citation type="submission" date="1997-10" db="EMBL/GenBank/DDBJ databases">
        <authorList>
            <person name="Gamas P."/>
        </authorList>
    </citation>
    <scope>NUCLEOTIDE SEQUENCE</scope>
    <source>
        <tissue evidence="1">Root nodule</tissue>
    </source>
</reference>
<reference evidence="1" key="1">
    <citation type="journal article" date="1996" name="Mol. Plant Microbe Interact.">
        <title>Use of a subtractive hybridization approach to identify new Medicago truncatula genes induced during root nodule development.</title>
        <authorList>
            <person name="Gamas P."/>
            <person name="de Carvalho Niebel F."/>
            <person name="Lescure N."/>
            <person name="Cullimore J."/>
        </authorList>
    </citation>
    <scope>NUCLEOTIDE SEQUENCE</scope>
    <source>
        <tissue evidence="1">Root nodule</tissue>
    </source>
</reference>
<sequence length="66" mass="8078">MKPVWEEGLNTVREEDKTMDVEEEEEETKKFGKEEYIKEKKMKNLVWDKEKEEQKNKIYGGLMEHQ</sequence>
<organism evidence="1">
    <name type="scientific">Medicago truncatula</name>
    <name type="common">Barrel medic</name>
    <name type="synonym">Medicago tribuloides</name>
    <dbReference type="NCBI Taxonomy" id="3880"/>
    <lineage>
        <taxon>Eukaryota</taxon>
        <taxon>Viridiplantae</taxon>
        <taxon>Streptophyta</taxon>
        <taxon>Embryophyta</taxon>
        <taxon>Tracheophyta</taxon>
        <taxon>Spermatophyta</taxon>
        <taxon>Magnoliopsida</taxon>
        <taxon>eudicotyledons</taxon>
        <taxon>Gunneridae</taxon>
        <taxon>Pentapetalae</taxon>
        <taxon>rosids</taxon>
        <taxon>fabids</taxon>
        <taxon>Fabales</taxon>
        <taxon>Fabaceae</taxon>
        <taxon>Papilionoideae</taxon>
        <taxon>50 kb inversion clade</taxon>
        <taxon>NPAAA clade</taxon>
        <taxon>Hologalegina</taxon>
        <taxon>IRL clade</taxon>
        <taxon>Trifolieae</taxon>
        <taxon>Medicago</taxon>
    </lineage>
</organism>
<name>O24089_MEDTR</name>
<gene>
    <name evidence="1" type="primary">MtN25</name>
</gene>
<dbReference type="AlphaFoldDB" id="O24089"/>
<accession>O24089</accession>
<protein>
    <submittedName>
        <fullName evidence="1">MtN25 protein</fullName>
    </submittedName>
</protein>
<evidence type="ECO:0000313" key="1">
    <source>
        <dbReference type="EMBL" id="CAA75573.1"/>
    </source>
</evidence>
<proteinExistence type="evidence at transcript level"/>